<accession>A0A0E9WB38</accession>
<protein>
    <submittedName>
        <fullName evidence="1">Uncharacterized protein</fullName>
    </submittedName>
</protein>
<reference evidence="1" key="2">
    <citation type="journal article" date="2015" name="Fish Shellfish Immunol.">
        <title>Early steps in the European eel (Anguilla anguilla)-Vibrio vulnificus interaction in the gills: Role of the RtxA13 toxin.</title>
        <authorList>
            <person name="Callol A."/>
            <person name="Pajuelo D."/>
            <person name="Ebbesson L."/>
            <person name="Teles M."/>
            <person name="MacKenzie S."/>
            <person name="Amaro C."/>
        </authorList>
    </citation>
    <scope>NUCLEOTIDE SEQUENCE</scope>
</reference>
<name>A0A0E9WB38_ANGAN</name>
<sequence>MNRLIPVMSLTGPTVTMATTQTESIMIFGSNLPSFPQNKNKDDLQFPLQTAALIPLPQYPVKFIIFFNRKDCFPHESVPMYLATSSRLSVKSILRYEAVSPPRPKSFA</sequence>
<evidence type="ECO:0000313" key="1">
    <source>
        <dbReference type="EMBL" id="JAH87567.1"/>
    </source>
</evidence>
<reference evidence="1" key="1">
    <citation type="submission" date="2014-11" db="EMBL/GenBank/DDBJ databases">
        <authorList>
            <person name="Amaro Gonzalez C."/>
        </authorList>
    </citation>
    <scope>NUCLEOTIDE SEQUENCE</scope>
</reference>
<proteinExistence type="predicted"/>
<organism evidence="1">
    <name type="scientific">Anguilla anguilla</name>
    <name type="common">European freshwater eel</name>
    <name type="synonym">Muraena anguilla</name>
    <dbReference type="NCBI Taxonomy" id="7936"/>
    <lineage>
        <taxon>Eukaryota</taxon>
        <taxon>Metazoa</taxon>
        <taxon>Chordata</taxon>
        <taxon>Craniata</taxon>
        <taxon>Vertebrata</taxon>
        <taxon>Euteleostomi</taxon>
        <taxon>Actinopterygii</taxon>
        <taxon>Neopterygii</taxon>
        <taxon>Teleostei</taxon>
        <taxon>Anguilliformes</taxon>
        <taxon>Anguillidae</taxon>
        <taxon>Anguilla</taxon>
    </lineage>
</organism>
<dbReference type="EMBL" id="GBXM01021010">
    <property type="protein sequence ID" value="JAH87567.1"/>
    <property type="molecule type" value="Transcribed_RNA"/>
</dbReference>
<dbReference type="AlphaFoldDB" id="A0A0E9WB38"/>